<name>A0A4Y7PU99_9AGAM</name>
<dbReference type="EMBL" id="ML170212">
    <property type="protein sequence ID" value="TDL18120.1"/>
    <property type="molecule type" value="Genomic_DNA"/>
</dbReference>
<protein>
    <submittedName>
        <fullName evidence="1">Uncharacterized protein</fullName>
    </submittedName>
</protein>
<keyword evidence="2" id="KW-1185">Reference proteome</keyword>
<proteinExistence type="predicted"/>
<organism evidence="1 2">
    <name type="scientific">Rickenella mellea</name>
    <dbReference type="NCBI Taxonomy" id="50990"/>
    <lineage>
        <taxon>Eukaryota</taxon>
        <taxon>Fungi</taxon>
        <taxon>Dikarya</taxon>
        <taxon>Basidiomycota</taxon>
        <taxon>Agaricomycotina</taxon>
        <taxon>Agaricomycetes</taxon>
        <taxon>Hymenochaetales</taxon>
        <taxon>Rickenellaceae</taxon>
        <taxon>Rickenella</taxon>
    </lineage>
</organism>
<sequence length="118" mass="13694">MTLLYLYTKSIMRIHEEHRHLIDLLPIRKLSRSSAMPSRFSQGLGASMAPGQFSHFESQSTTGERSLHSPTCPPGLHLESTWTPTRVRWILEFQSRLSEDSTWSPPRLHPDTTWNMYQ</sequence>
<dbReference type="AlphaFoldDB" id="A0A4Y7PU99"/>
<evidence type="ECO:0000313" key="2">
    <source>
        <dbReference type="Proteomes" id="UP000294933"/>
    </source>
</evidence>
<gene>
    <name evidence="1" type="ORF">BD410DRAFT_509731</name>
</gene>
<dbReference type="VEuPathDB" id="FungiDB:BD410DRAFT_509731"/>
<reference evidence="1 2" key="1">
    <citation type="submission" date="2018-06" db="EMBL/GenBank/DDBJ databases">
        <title>A transcriptomic atlas of mushroom development highlights an independent origin of complex multicellularity.</title>
        <authorList>
            <consortium name="DOE Joint Genome Institute"/>
            <person name="Krizsan K."/>
            <person name="Almasi E."/>
            <person name="Merenyi Z."/>
            <person name="Sahu N."/>
            <person name="Viragh M."/>
            <person name="Koszo T."/>
            <person name="Mondo S."/>
            <person name="Kiss B."/>
            <person name="Balint B."/>
            <person name="Kues U."/>
            <person name="Barry K."/>
            <person name="Hegedus J.C."/>
            <person name="Henrissat B."/>
            <person name="Johnson J."/>
            <person name="Lipzen A."/>
            <person name="Ohm R."/>
            <person name="Nagy I."/>
            <person name="Pangilinan J."/>
            <person name="Yan J."/>
            <person name="Xiong Y."/>
            <person name="Grigoriev I.V."/>
            <person name="Hibbett D.S."/>
            <person name="Nagy L.G."/>
        </authorList>
    </citation>
    <scope>NUCLEOTIDE SEQUENCE [LARGE SCALE GENOMIC DNA]</scope>
    <source>
        <strain evidence="1 2">SZMC22713</strain>
    </source>
</reference>
<accession>A0A4Y7PU99</accession>
<dbReference type="Proteomes" id="UP000294933">
    <property type="component" value="Unassembled WGS sequence"/>
</dbReference>
<evidence type="ECO:0000313" key="1">
    <source>
        <dbReference type="EMBL" id="TDL18120.1"/>
    </source>
</evidence>